<name>A0A517ZW67_9PLAN</name>
<dbReference type="AlphaFoldDB" id="A0A517ZW67"/>
<gene>
    <name evidence="1" type="ORF">Mal52_52200</name>
</gene>
<protein>
    <submittedName>
        <fullName evidence="1">Uncharacterized protein</fullName>
    </submittedName>
</protein>
<sequence length="68" mass="7548">MNRAENSAAISIRVGGIYTVDICGKKTQAEAIFHSPKNPNFWYFEAVDSRLLFLVAIANVFDNASKPE</sequence>
<evidence type="ECO:0000313" key="1">
    <source>
        <dbReference type="EMBL" id="QDU46698.1"/>
    </source>
</evidence>
<keyword evidence="2" id="KW-1185">Reference proteome</keyword>
<dbReference type="RefSeq" id="WP_145379188.1">
    <property type="nucleotide sequence ID" value="NZ_CP036276.1"/>
</dbReference>
<organism evidence="1 2">
    <name type="scientific">Symmachiella dynata</name>
    <dbReference type="NCBI Taxonomy" id="2527995"/>
    <lineage>
        <taxon>Bacteria</taxon>
        <taxon>Pseudomonadati</taxon>
        <taxon>Planctomycetota</taxon>
        <taxon>Planctomycetia</taxon>
        <taxon>Planctomycetales</taxon>
        <taxon>Planctomycetaceae</taxon>
        <taxon>Symmachiella</taxon>
    </lineage>
</organism>
<dbReference type="EMBL" id="CP036276">
    <property type="protein sequence ID" value="QDU46698.1"/>
    <property type="molecule type" value="Genomic_DNA"/>
</dbReference>
<accession>A0A517ZW67</accession>
<dbReference type="Proteomes" id="UP000319383">
    <property type="component" value="Chromosome"/>
</dbReference>
<dbReference type="KEGG" id="sdyn:Mal52_52200"/>
<proteinExistence type="predicted"/>
<reference evidence="1 2" key="1">
    <citation type="submission" date="2019-02" db="EMBL/GenBank/DDBJ databases">
        <title>Deep-cultivation of Planctomycetes and their phenomic and genomic characterization uncovers novel biology.</title>
        <authorList>
            <person name="Wiegand S."/>
            <person name="Jogler M."/>
            <person name="Boedeker C."/>
            <person name="Pinto D."/>
            <person name="Vollmers J."/>
            <person name="Rivas-Marin E."/>
            <person name="Kohn T."/>
            <person name="Peeters S.H."/>
            <person name="Heuer A."/>
            <person name="Rast P."/>
            <person name="Oberbeckmann S."/>
            <person name="Bunk B."/>
            <person name="Jeske O."/>
            <person name="Meyerdierks A."/>
            <person name="Storesund J.E."/>
            <person name="Kallscheuer N."/>
            <person name="Luecker S."/>
            <person name="Lage O.M."/>
            <person name="Pohl T."/>
            <person name="Merkel B.J."/>
            <person name="Hornburger P."/>
            <person name="Mueller R.-W."/>
            <person name="Bruemmer F."/>
            <person name="Labrenz M."/>
            <person name="Spormann A.M."/>
            <person name="Op den Camp H."/>
            <person name="Overmann J."/>
            <person name="Amann R."/>
            <person name="Jetten M.S.M."/>
            <person name="Mascher T."/>
            <person name="Medema M.H."/>
            <person name="Devos D.P."/>
            <person name="Kaster A.-K."/>
            <person name="Ovreas L."/>
            <person name="Rohde M."/>
            <person name="Galperin M.Y."/>
            <person name="Jogler C."/>
        </authorList>
    </citation>
    <scope>NUCLEOTIDE SEQUENCE [LARGE SCALE GENOMIC DNA]</scope>
    <source>
        <strain evidence="1 2">Mal52</strain>
    </source>
</reference>
<evidence type="ECO:0000313" key="2">
    <source>
        <dbReference type="Proteomes" id="UP000319383"/>
    </source>
</evidence>